<keyword evidence="3" id="KW-0378">Hydrolase</keyword>
<dbReference type="GO" id="GO:0004540">
    <property type="term" value="F:RNA nuclease activity"/>
    <property type="evidence" value="ECO:0007669"/>
    <property type="project" value="InterPro"/>
</dbReference>
<dbReference type="PANTHER" id="PTHR33397:SF3">
    <property type="entry name" value="MRNA NUCLEASE HEPT"/>
    <property type="match status" value="1"/>
</dbReference>
<name>A0A5C1QF98_9SPIO</name>
<dbReference type="InterPro" id="IPR008201">
    <property type="entry name" value="HepT-like"/>
</dbReference>
<dbReference type="EMBL" id="CP035807">
    <property type="protein sequence ID" value="QEN05324.1"/>
    <property type="molecule type" value="Genomic_DNA"/>
</dbReference>
<dbReference type="Pfam" id="PF01934">
    <property type="entry name" value="HepT-like"/>
    <property type="match status" value="1"/>
</dbReference>
<evidence type="ECO:0000256" key="3">
    <source>
        <dbReference type="ARBA" id="ARBA00022801"/>
    </source>
</evidence>
<dbReference type="GO" id="GO:0110001">
    <property type="term" value="C:toxin-antitoxin complex"/>
    <property type="evidence" value="ECO:0007669"/>
    <property type="project" value="InterPro"/>
</dbReference>
<evidence type="ECO:0000256" key="4">
    <source>
        <dbReference type="ARBA" id="ARBA00024207"/>
    </source>
</evidence>
<dbReference type="Proteomes" id="UP000323824">
    <property type="component" value="Chromosome"/>
</dbReference>
<keyword evidence="1" id="KW-1277">Toxin-antitoxin system</keyword>
<evidence type="ECO:0000256" key="1">
    <source>
        <dbReference type="ARBA" id="ARBA00022649"/>
    </source>
</evidence>
<gene>
    <name evidence="5" type="ORF">EW093_11570</name>
</gene>
<dbReference type="AlphaFoldDB" id="A0A5C1QF98"/>
<dbReference type="InterPro" id="IPR037038">
    <property type="entry name" value="HepT-like_sf"/>
</dbReference>
<dbReference type="PANTHER" id="PTHR33397">
    <property type="entry name" value="UPF0331 PROTEIN YUTE"/>
    <property type="match status" value="1"/>
</dbReference>
<keyword evidence="2" id="KW-0540">Nuclease</keyword>
<dbReference type="InterPro" id="IPR052379">
    <property type="entry name" value="Type_VII_TA_RNase"/>
</dbReference>
<organism evidence="5 6">
    <name type="scientific">Thiospirochaeta perfilievii</name>
    <dbReference type="NCBI Taxonomy" id="252967"/>
    <lineage>
        <taxon>Bacteria</taxon>
        <taxon>Pseudomonadati</taxon>
        <taxon>Spirochaetota</taxon>
        <taxon>Spirochaetia</taxon>
        <taxon>Spirochaetales</taxon>
        <taxon>Spirochaetaceae</taxon>
        <taxon>Thiospirochaeta</taxon>
    </lineage>
</organism>
<reference evidence="5 6" key="1">
    <citation type="submission" date="2019-02" db="EMBL/GenBank/DDBJ databases">
        <authorList>
            <person name="Fomenkov A."/>
            <person name="Dubinina G."/>
            <person name="Grabovich M."/>
            <person name="Vincze T."/>
            <person name="Roberts R.J."/>
        </authorList>
    </citation>
    <scope>NUCLEOTIDE SEQUENCE [LARGE SCALE GENOMIC DNA]</scope>
    <source>
        <strain evidence="5 6">P</strain>
    </source>
</reference>
<dbReference type="RefSeq" id="WP_149568562.1">
    <property type="nucleotide sequence ID" value="NZ_CP035807.1"/>
</dbReference>
<dbReference type="NCBIfam" id="NF047751">
    <property type="entry name" value="HepT_toxin"/>
    <property type="match status" value="1"/>
</dbReference>
<dbReference type="GO" id="GO:0016787">
    <property type="term" value="F:hydrolase activity"/>
    <property type="evidence" value="ECO:0007669"/>
    <property type="project" value="UniProtKB-KW"/>
</dbReference>
<protein>
    <submittedName>
        <fullName evidence="5">DUF86 domain-containing protein</fullName>
    </submittedName>
</protein>
<dbReference type="KEGG" id="sper:EW093_11570"/>
<accession>A0A5C1QF98</accession>
<sequence length="134" mass="15270">MMSNTLIKKSESLIRCLKRIEDKRPDSLDLLINDMDLQDIISVNLERAVQITVDMGAIIIAEKSLKPSNTMAGTFQVLANEEIISIDLAKKLQSSVGFRNISVHEYNSIDWELVFDLIHHHLCNFKEFLKSVLV</sequence>
<evidence type="ECO:0000313" key="5">
    <source>
        <dbReference type="EMBL" id="QEN05324.1"/>
    </source>
</evidence>
<reference evidence="5 6" key="2">
    <citation type="submission" date="2019-09" db="EMBL/GenBank/DDBJ databases">
        <title>Complete Genome Sequence and Methylome Analysis of free living Spirochaetas.</title>
        <authorList>
            <person name="Leshcheva N."/>
            <person name="Mikheeva N."/>
        </authorList>
    </citation>
    <scope>NUCLEOTIDE SEQUENCE [LARGE SCALE GENOMIC DNA]</scope>
    <source>
        <strain evidence="5 6">P</strain>
    </source>
</reference>
<dbReference type="Gene3D" id="1.20.120.580">
    <property type="entry name" value="bsu32300-like"/>
    <property type="match status" value="1"/>
</dbReference>
<evidence type="ECO:0000313" key="6">
    <source>
        <dbReference type="Proteomes" id="UP000323824"/>
    </source>
</evidence>
<dbReference type="OrthoDB" id="9796612at2"/>
<keyword evidence="6" id="KW-1185">Reference proteome</keyword>
<evidence type="ECO:0000256" key="2">
    <source>
        <dbReference type="ARBA" id="ARBA00022722"/>
    </source>
</evidence>
<proteinExistence type="inferred from homology"/>
<comment type="similarity">
    <text evidence="4">Belongs to the HepT RNase toxin family.</text>
</comment>